<dbReference type="UniPathway" id="UPA00035">
    <property type="reaction ID" value="UER00042"/>
</dbReference>
<evidence type="ECO:0000256" key="6">
    <source>
        <dbReference type="ARBA" id="ARBA00022822"/>
    </source>
</evidence>
<dbReference type="PANTHER" id="PTHR42894:SF1">
    <property type="entry name" value="N-(5'-PHOSPHORIBOSYL)ANTHRANILATE ISOMERASE"/>
    <property type="match status" value="1"/>
</dbReference>
<evidence type="ECO:0000259" key="10">
    <source>
        <dbReference type="Pfam" id="PF00697"/>
    </source>
</evidence>
<keyword evidence="5 9" id="KW-0028">Amino-acid biosynthesis</keyword>
<proteinExistence type="inferred from homology"/>
<evidence type="ECO:0000256" key="1">
    <source>
        <dbReference type="ARBA" id="ARBA00001164"/>
    </source>
</evidence>
<dbReference type="SUPFAM" id="SSF51366">
    <property type="entry name" value="Ribulose-phoshate binding barrel"/>
    <property type="match status" value="1"/>
</dbReference>
<evidence type="ECO:0000256" key="4">
    <source>
        <dbReference type="ARBA" id="ARBA00022272"/>
    </source>
</evidence>
<name>A0A1C6K440_9FIRM</name>
<dbReference type="GO" id="GO:0004640">
    <property type="term" value="F:phosphoribosylanthranilate isomerase activity"/>
    <property type="evidence" value="ECO:0007669"/>
    <property type="project" value="UniProtKB-UniRule"/>
</dbReference>
<dbReference type="Gene3D" id="3.20.20.70">
    <property type="entry name" value="Aldolase class I"/>
    <property type="match status" value="1"/>
</dbReference>
<sequence>MIKQIYPIVSLPEANACIEAGVTVLGLNPVARPRGSVGEISYARAQQIIAGVKDRCKVVVIALENDPQVILEKARLLRPDILHISGDRFCADRELVATCKRELPFMKIMQAVQVVDATAIEQAKTFGRFVDYLILDTGSSSDKGIGASGRTHDWNISRQIVDSCGVPVVLAGGLGCDNVQQAIRKVRPWGVDSMTKTNCPRPGGDRAKDLEQVRLFCRLADRAAPQ</sequence>
<dbReference type="CDD" id="cd00405">
    <property type="entry name" value="PRAI"/>
    <property type="match status" value="1"/>
</dbReference>
<keyword evidence="6 9" id="KW-0822">Tryptophan biosynthesis</keyword>
<comment type="similarity">
    <text evidence="9">Belongs to the TrpF family.</text>
</comment>
<dbReference type="EMBL" id="FMHG01000003">
    <property type="protein sequence ID" value="SCJ89060.1"/>
    <property type="molecule type" value="Genomic_DNA"/>
</dbReference>
<evidence type="ECO:0000256" key="7">
    <source>
        <dbReference type="ARBA" id="ARBA00023141"/>
    </source>
</evidence>
<dbReference type="EC" id="5.3.1.24" evidence="3 9"/>
<comment type="catalytic activity">
    <reaction evidence="1 9">
        <text>N-(5-phospho-beta-D-ribosyl)anthranilate = 1-(2-carboxyphenylamino)-1-deoxy-D-ribulose 5-phosphate</text>
        <dbReference type="Rhea" id="RHEA:21540"/>
        <dbReference type="ChEBI" id="CHEBI:18277"/>
        <dbReference type="ChEBI" id="CHEBI:58613"/>
        <dbReference type="EC" id="5.3.1.24"/>
    </reaction>
</comment>
<evidence type="ECO:0000256" key="3">
    <source>
        <dbReference type="ARBA" id="ARBA00012572"/>
    </source>
</evidence>
<organism evidence="11">
    <name type="scientific">uncultured Anaerotruncus sp</name>
    <dbReference type="NCBI Taxonomy" id="905011"/>
    <lineage>
        <taxon>Bacteria</taxon>
        <taxon>Bacillati</taxon>
        <taxon>Bacillota</taxon>
        <taxon>Clostridia</taxon>
        <taxon>Eubacteriales</taxon>
        <taxon>Oscillospiraceae</taxon>
        <taxon>Anaerotruncus</taxon>
        <taxon>environmental samples</taxon>
    </lineage>
</organism>
<keyword evidence="8 9" id="KW-0413">Isomerase</keyword>
<feature type="domain" description="N-(5'phosphoribosyl) anthranilate isomerase (PRAI)" evidence="10">
    <location>
        <begin position="37"/>
        <end position="192"/>
    </location>
</feature>
<dbReference type="GO" id="GO:0000162">
    <property type="term" value="P:L-tryptophan biosynthetic process"/>
    <property type="evidence" value="ECO:0007669"/>
    <property type="project" value="UniProtKB-UniRule"/>
</dbReference>
<evidence type="ECO:0000256" key="5">
    <source>
        <dbReference type="ARBA" id="ARBA00022605"/>
    </source>
</evidence>
<protein>
    <recommendedName>
        <fullName evidence="4 9">N-(5'-phosphoribosyl)anthranilate isomerase</fullName>
        <shortName evidence="9">PRAI</shortName>
        <ecNumber evidence="3 9">5.3.1.24</ecNumber>
    </recommendedName>
</protein>
<dbReference type="InterPro" id="IPR013785">
    <property type="entry name" value="Aldolase_TIM"/>
</dbReference>
<dbReference type="InterPro" id="IPR001240">
    <property type="entry name" value="PRAI_dom"/>
</dbReference>
<comment type="pathway">
    <text evidence="2 9">Amino-acid biosynthesis; L-tryptophan biosynthesis; L-tryptophan from chorismate: step 3/5.</text>
</comment>
<dbReference type="InterPro" id="IPR011060">
    <property type="entry name" value="RibuloseP-bd_barrel"/>
</dbReference>
<gene>
    <name evidence="11" type="primary">trpF_6</name>
    <name evidence="9" type="synonym">trpF</name>
    <name evidence="11" type="ORF">SAMEA3545359_02580</name>
</gene>
<dbReference type="PANTHER" id="PTHR42894">
    <property type="entry name" value="N-(5'-PHOSPHORIBOSYL)ANTHRANILATE ISOMERASE"/>
    <property type="match status" value="1"/>
</dbReference>
<reference evidence="11" key="1">
    <citation type="submission" date="2015-09" db="EMBL/GenBank/DDBJ databases">
        <authorList>
            <consortium name="Pathogen Informatics"/>
        </authorList>
    </citation>
    <scope>NUCLEOTIDE SEQUENCE</scope>
    <source>
        <strain evidence="11">2789STDY5834896</strain>
    </source>
</reference>
<evidence type="ECO:0000256" key="9">
    <source>
        <dbReference type="HAMAP-Rule" id="MF_00135"/>
    </source>
</evidence>
<dbReference type="AlphaFoldDB" id="A0A1C6K440"/>
<evidence type="ECO:0000313" key="11">
    <source>
        <dbReference type="EMBL" id="SCJ89060.1"/>
    </source>
</evidence>
<keyword evidence="7 9" id="KW-0057">Aromatic amino acid biosynthesis</keyword>
<evidence type="ECO:0000256" key="8">
    <source>
        <dbReference type="ARBA" id="ARBA00023235"/>
    </source>
</evidence>
<accession>A0A1C6K440</accession>
<dbReference type="Pfam" id="PF00697">
    <property type="entry name" value="PRAI"/>
    <property type="match status" value="1"/>
</dbReference>
<dbReference type="HAMAP" id="MF_00135">
    <property type="entry name" value="PRAI"/>
    <property type="match status" value="1"/>
</dbReference>
<evidence type="ECO:0000256" key="2">
    <source>
        <dbReference type="ARBA" id="ARBA00004664"/>
    </source>
</evidence>
<dbReference type="InterPro" id="IPR044643">
    <property type="entry name" value="TrpF_fam"/>
</dbReference>